<evidence type="ECO:0000256" key="2">
    <source>
        <dbReference type="PIRSR" id="PIRSR005965-1"/>
    </source>
</evidence>
<dbReference type="Pfam" id="PF07736">
    <property type="entry name" value="CM_1"/>
    <property type="match status" value="1"/>
</dbReference>
<feature type="binding site" evidence="2">
    <location>
        <position position="110"/>
    </location>
    <ligand>
        <name>prephenate</name>
        <dbReference type="ChEBI" id="CHEBI:29934"/>
    </ligand>
</feature>
<organism evidence="4 5">
    <name type="scientific">Oceanithermus desulfurans NBRC 100063</name>
    <dbReference type="NCBI Taxonomy" id="1227550"/>
    <lineage>
        <taxon>Bacteria</taxon>
        <taxon>Thermotogati</taxon>
        <taxon>Deinococcota</taxon>
        <taxon>Deinococci</taxon>
        <taxon>Thermales</taxon>
        <taxon>Thermaceae</taxon>
        <taxon>Oceanithermus</taxon>
    </lineage>
</organism>
<dbReference type="Proteomes" id="UP000321827">
    <property type="component" value="Unassembled WGS sequence"/>
</dbReference>
<dbReference type="InterPro" id="IPR008243">
    <property type="entry name" value="Chorismate_mutase_AroH"/>
</dbReference>
<dbReference type="NCBIfam" id="TIGR01796">
    <property type="entry name" value="CM_mono_aroH"/>
    <property type="match status" value="1"/>
</dbReference>
<dbReference type="InterPro" id="IPR035959">
    <property type="entry name" value="RutC-like_sf"/>
</dbReference>
<dbReference type="PANTHER" id="PTHR21164">
    <property type="entry name" value="CHORISMATE MUTASE"/>
    <property type="match status" value="1"/>
</dbReference>
<dbReference type="FunFam" id="3.30.1330.40:FF:000014">
    <property type="entry name" value="Chorismate mutase AroH"/>
    <property type="match status" value="1"/>
</dbReference>
<evidence type="ECO:0000256" key="1">
    <source>
        <dbReference type="NCBIfam" id="TIGR01796"/>
    </source>
</evidence>
<dbReference type="PROSITE" id="PS51167">
    <property type="entry name" value="CHORISMATE_MUT_1"/>
    <property type="match status" value="1"/>
</dbReference>
<dbReference type="CDD" id="cd02185">
    <property type="entry name" value="AroH"/>
    <property type="match status" value="1"/>
</dbReference>
<dbReference type="GO" id="GO:0046417">
    <property type="term" value="P:chorismate metabolic process"/>
    <property type="evidence" value="ECO:0007669"/>
    <property type="project" value="TreeGrafter"/>
</dbReference>
<comment type="catalytic activity">
    <reaction evidence="3">
        <text>chorismate = prephenate</text>
        <dbReference type="Rhea" id="RHEA:13897"/>
        <dbReference type="ChEBI" id="CHEBI:29748"/>
        <dbReference type="ChEBI" id="CHEBI:29934"/>
        <dbReference type="EC" id="5.4.99.5"/>
    </reaction>
</comment>
<dbReference type="PIRSF" id="PIRSF005965">
    <property type="entry name" value="Chor_mut_AroH"/>
    <property type="match status" value="1"/>
</dbReference>
<dbReference type="PANTHER" id="PTHR21164:SF0">
    <property type="entry name" value="CHORISMATE MUTASE AROH"/>
    <property type="match status" value="1"/>
</dbReference>
<evidence type="ECO:0000256" key="3">
    <source>
        <dbReference type="PROSITE-ProRule" id="PRU00514"/>
    </source>
</evidence>
<dbReference type="Gene3D" id="3.30.1330.40">
    <property type="entry name" value="RutC-like"/>
    <property type="match status" value="1"/>
</dbReference>
<dbReference type="SUPFAM" id="SSF55298">
    <property type="entry name" value="YjgF-like"/>
    <property type="match status" value="1"/>
</dbReference>
<evidence type="ECO:0000313" key="5">
    <source>
        <dbReference type="Proteomes" id="UP000321827"/>
    </source>
</evidence>
<keyword evidence="3" id="KW-0413">Isomerase</keyword>
<evidence type="ECO:0000313" key="4">
    <source>
        <dbReference type="EMBL" id="GEM89363.1"/>
    </source>
</evidence>
<feature type="binding site" evidence="2">
    <location>
        <position position="9"/>
    </location>
    <ligand>
        <name>prephenate</name>
        <dbReference type="ChEBI" id="CHEBI:29934"/>
    </ligand>
</feature>
<dbReference type="EMBL" id="BJXN01000004">
    <property type="protein sequence ID" value="GEM89363.1"/>
    <property type="molecule type" value="Genomic_DNA"/>
</dbReference>
<name>A0A511RI90_9DEIN</name>
<dbReference type="GO" id="GO:0009073">
    <property type="term" value="P:aromatic amino acid family biosynthetic process"/>
    <property type="evidence" value="ECO:0007669"/>
    <property type="project" value="UniProtKB-UniRule"/>
</dbReference>
<reference evidence="4 5" key="1">
    <citation type="submission" date="2019-07" db="EMBL/GenBank/DDBJ databases">
        <title>Whole genome shotgun sequence of Oceanithermus desulfurans NBRC 100063.</title>
        <authorList>
            <person name="Hosoyama A."/>
            <person name="Uohara A."/>
            <person name="Ohji S."/>
            <person name="Ichikawa N."/>
        </authorList>
    </citation>
    <scope>NUCLEOTIDE SEQUENCE [LARGE SCALE GENOMIC DNA]</scope>
    <source>
        <strain evidence="4 5">NBRC 100063</strain>
    </source>
</reference>
<dbReference type="GO" id="GO:0008652">
    <property type="term" value="P:amino acid biosynthetic process"/>
    <property type="evidence" value="ECO:0007669"/>
    <property type="project" value="UniProtKB-UniRule"/>
</dbReference>
<dbReference type="GO" id="GO:0004106">
    <property type="term" value="F:chorismate mutase activity"/>
    <property type="evidence" value="ECO:0007669"/>
    <property type="project" value="UniProtKB-UniRule"/>
</dbReference>
<feature type="binding site" evidence="2">
    <location>
        <position position="92"/>
    </location>
    <ligand>
        <name>prephenate</name>
        <dbReference type="ChEBI" id="CHEBI:29934"/>
    </ligand>
</feature>
<sequence length="125" mass="13846">MTHMVRGIRGAITVEQDTPEEILAATRRLLEAILERNDIRDPAELAALIFTVTEDLSSAFPAEAARQLGMNRVPLLSAREVPVPGSLPRVIRILALWNTDAPPEAIRHVYLGEAQRLRPDLDSAF</sequence>
<keyword evidence="2 3" id="KW-0028">Amino-acid biosynthesis</keyword>
<dbReference type="EC" id="5.4.99.5" evidence="1 3"/>
<dbReference type="AlphaFoldDB" id="A0A511RI90"/>
<gene>
    <name evidence="4" type="ORF">ODE01S_07970</name>
</gene>
<comment type="caution">
    <text evidence="4">The sequence shown here is derived from an EMBL/GenBank/DDBJ whole genome shotgun (WGS) entry which is preliminary data.</text>
</comment>
<proteinExistence type="predicted"/>
<protein>
    <recommendedName>
        <fullName evidence="1 3">chorismate mutase</fullName>
        <ecNumber evidence="1 3">5.4.99.5</ecNumber>
    </recommendedName>
</protein>
<keyword evidence="2 3" id="KW-0057">Aromatic amino acid biosynthesis</keyword>
<accession>A0A511RI90</accession>